<dbReference type="Gene3D" id="1.10.287.1130">
    <property type="entry name" value="CytochromE C oxidase copper chaperone"/>
    <property type="match status" value="1"/>
</dbReference>
<feature type="region of interest" description="Disordered" evidence="2">
    <location>
        <begin position="1"/>
        <end position="29"/>
    </location>
</feature>
<dbReference type="STRING" id="1684307.A0A316UB89"/>
<reference evidence="3 4" key="1">
    <citation type="journal article" date="2018" name="Mol. Biol. Evol.">
        <title>Broad Genomic Sampling Reveals a Smut Pathogenic Ancestry of the Fungal Clade Ustilaginomycotina.</title>
        <authorList>
            <person name="Kijpornyongpan T."/>
            <person name="Mondo S.J."/>
            <person name="Barry K."/>
            <person name="Sandor L."/>
            <person name="Lee J."/>
            <person name="Lipzen A."/>
            <person name="Pangilinan J."/>
            <person name="LaButti K."/>
            <person name="Hainaut M."/>
            <person name="Henrissat B."/>
            <person name="Grigoriev I.V."/>
            <person name="Spatafora J.W."/>
            <person name="Aime M.C."/>
        </authorList>
    </citation>
    <scope>NUCLEOTIDE SEQUENCE [LARGE SCALE GENOMIC DNA]</scope>
    <source>
        <strain evidence="3 4">MCA 4718</strain>
    </source>
</reference>
<dbReference type="InterPro" id="IPR027179">
    <property type="entry name" value="CMC4"/>
</dbReference>
<dbReference type="AlphaFoldDB" id="A0A316UB89"/>
<accession>A0A316UB89</accession>
<dbReference type="RefSeq" id="XP_025349288.1">
    <property type="nucleotide sequence ID" value="XM_025489246.1"/>
</dbReference>
<dbReference type="Proteomes" id="UP000245942">
    <property type="component" value="Unassembled WGS sequence"/>
</dbReference>
<feature type="compositionally biased region" description="Basic and acidic residues" evidence="2">
    <location>
        <begin position="12"/>
        <end position="22"/>
    </location>
</feature>
<gene>
    <name evidence="3" type="ORF">BCV69DRAFT_133567</name>
</gene>
<evidence type="ECO:0000313" key="3">
    <source>
        <dbReference type="EMBL" id="PWN22128.1"/>
    </source>
</evidence>
<dbReference type="InterPro" id="IPR009069">
    <property type="entry name" value="Cys_alpha_HP_mot_SF"/>
</dbReference>
<keyword evidence="4" id="KW-1185">Reference proteome</keyword>
<organism evidence="3 4">
    <name type="scientific">Pseudomicrostroma glucosiphilum</name>
    <dbReference type="NCBI Taxonomy" id="1684307"/>
    <lineage>
        <taxon>Eukaryota</taxon>
        <taxon>Fungi</taxon>
        <taxon>Dikarya</taxon>
        <taxon>Basidiomycota</taxon>
        <taxon>Ustilaginomycotina</taxon>
        <taxon>Exobasidiomycetes</taxon>
        <taxon>Microstromatales</taxon>
        <taxon>Microstromatales incertae sedis</taxon>
        <taxon>Pseudomicrostroma</taxon>
    </lineage>
</organism>
<sequence length="148" mass="16123">MPDNGNGKGKGKGKDKESRMDGLDSDNPCVSSSHSHLPSSCLCLFPPLLFLLPPPSFPLSTSPFPPSPSLVTFNQKHPRACALQSCMQRTWDQDKCSAELRALYLCCSRLYQTKGTTGPKGERTEVDACPLPEVLRGKLRGLGEEANF</sequence>
<protein>
    <recommendedName>
        <fullName evidence="1">Cx9C motif-containing protein 4, mitochondrial</fullName>
    </recommendedName>
</protein>
<proteinExistence type="predicted"/>
<dbReference type="OrthoDB" id="13601at2759"/>
<dbReference type="SUPFAM" id="SSF47072">
    <property type="entry name" value="Cysteine alpha-hairpin motif"/>
    <property type="match status" value="1"/>
</dbReference>
<dbReference type="GeneID" id="37010980"/>
<dbReference type="EMBL" id="KZ819323">
    <property type="protein sequence ID" value="PWN22128.1"/>
    <property type="molecule type" value="Genomic_DNA"/>
</dbReference>
<dbReference type="Pfam" id="PF08991">
    <property type="entry name" value="CMC4"/>
    <property type="match status" value="1"/>
</dbReference>
<evidence type="ECO:0000313" key="4">
    <source>
        <dbReference type="Proteomes" id="UP000245942"/>
    </source>
</evidence>
<name>A0A316UB89_9BASI</name>
<evidence type="ECO:0000256" key="1">
    <source>
        <dbReference type="ARBA" id="ARBA00019406"/>
    </source>
</evidence>
<evidence type="ECO:0000256" key="2">
    <source>
        <dbReference type="SAM" id="MobiDB-lite"/>
    </source>
</evidence>